<feature type="transmembrane region" description="Helical" evidence="9">
    <location>
        <begin position="670"/>
        <end position="695"/>
    </location>
</feature>
<evidence type="ECO:0000256" key="9">
    <source>
        <dbReference type="SAM" id="Phobius"/>
    </source>
</evidence>
<evidence type="ECO:0000256" key="5">
    <source>
        <dbReference type="ARBA" id="ARBA00022856"/>
    </source>
</evidence>
<dbReference type="GO" id="GO:1904680">
    <property type="term" value="F:peptide transmembrane transporter activity"/>
    <property type="evidence" value="ECO:0007669"/>
    <property type="project" value="InterPro"/>
</dbReference>
<evidence type="ECO:0000256" key="7">
    <source>
        <dbReference type="ARBA" id="ARBA00023136"/>
    </source>
</evidence>
<feature type="transmembrane region" description="Helical" evidence="9">
    <location>
        <begin position="157"/>
        <end position="177"/>
    </location>
</feature>
<dbReference type="CDD" id="cd17346">
    <property type="entry name" value="MFS_DtpA_like"/>
    <property type="match status" value="1"/>
</dbReference>
<dbReference type="Pfam" id="PF00854">
    <property type="entry name" value="PTR2"/>
    <property type="match status" value="2"/>
</dbReference>
<dbReference type="Gene3D" id="1.20.1250.20">
    <property type="entry name" value="MFS general substrate transporter like domains"/>
    <property type="match status" value="2"/>
</dbReference>
<feature type="transmembrane region" description="Helical" evidence="9">
    <location>
        <begin position="541"/>
        <end position="561"/>
    </location>
</feature>
<feature type="transmembrane region" description="Helical" evidence="9">
    <location>
        <begin position="33"/>
        <end position="53"/>
    </location>
</feature>
<keyword evidence="6 9" id="KW-1133">Transmembrane helix</keyword>
<comment type="similarity">
    <text evidence="8">Belongs to the major facilitator superfamily. Proton-dependent oligopeptide transporter (POT/PTR) (TC 2.A.17) family.</text>
</comment>
<comment type="subcellular location">
    <subcellularLocation>
        <location evidence="1">Cell membrane</location>
        <topology evidence="1">Multi-pass membrane protein</topology>
    </subcellularLocation>
    <subcellularLocation>
        <location evidence="8">Membrane</location>
        <topology evidence="8">Multi-pass membrane protein</topology>
    </subcellularLocation>
</comment>
<feature type="transmembrane region" description="Helical" evidence="9">
    <location>
        <begin position="358"/>
        <end position="381"/>
    </location>
</feature>
<evidence type="ECO:0000256" key="8">
    <source>
        <dbReference type="RuleBase" id="RU003755"/>
    </source>
</evidence>
<dbReference type="SUPFAM" id="SSF103473">
    <property type="entry name" value="MFS general substrate transporter"/>
    <property type="match status" value="2"/>
</dbReference>
<dbReference type="GO" id="GO:0005886">
    <property type="term" value="C:plasma membrane"/>
    <property type="evidence" value="ECO:0007669"/>
    <property type="project" value="UniProtKB-SubCell"/>
</dbReference>
<dbReference type="InterPro" id="IPR018456">
    <property type="entry name" value="PTR2_symporter_CS"/>
</dbReference>
<feature type="transmembrane region" description="Helical" evidence="9">
    <location>
        <begin position="118"/>
        <end position="136"/>
    </location>
</feature>
<protein>
    <submittedName>
        <fullName evidence="10">MFS transporter</fullName>
    </submittedName>
</protein>
<feature type="transmembrane region" description="Helical" evidence="9">
    <location>
        <begin position="288"/>
        <end position="306"/>
    </location>
</feature>
<feature type="transmembrane region" description="Helical" evidence="9">
    <location>
        <begin position="393"/>
        <end position="413"/>
    </location>
</feature>
<dbReference type="InterPro" id="IPR036259">
    <property type="entry name" value="MFS_trans_sf"/>
</dbReference>
<keyword evidence="4 8" id="KW-0812">Transmembrane</keyword>
<dbReference type="InterPro" id="IPR000109">
    <property type="entry name" value="POT_fam"/>
</dbReference>
<dbReference type="NCBIfam" id="TIGR00924">
    <property type="entry name" value="yjdL_sub1_fam"/>
    <property type="match status" value="1"/>
</dbReference>
<feature type="transmembrane region" description="Helical" evidence="9">
    <location>
        <begin position="600"/>
        <end position="619"/>
    </location>
</feature>
<evidence type="ECO:0000256" key="3">
    <source>
        <dbReference type="ARBA" id="ARBA00022475"/>
    </source>
</evidence>
<dbReference type="AlphaFoldDB" id="A0A8J6PQU1"/>
<feature type="transmembrane region" description="Helical" evidence="9">
    <location>
        <begin position="65"/>
        <end position="86"/>
    </location>
</feature>
<dbReference type="PANTHER" id="PTHR23517">
    <property type="entry name" value="RESISTANCE PROTEIN MDTM, PUTATIVE-RELATED-RELATED"/>
    <property type="match status" value="1"/>
</dbReference>
<evidence type="ECO:0000256" key="1">
    <source>
        <dbReference type="ARBA" id="ARBA00004651"/>
    </source>
</evidence>
<evidence type="ECO:0000256" key="2">
    <source>
        <dbReference type="ARBA" id="ARBA00022448"/>
    </source>
</evidence>
<feature type="transmembrane region" description="Helical" evidence="9">
    <location>
        <begin position="573"/>
        <end position="594"/>
    </location>
</feature>
<dbReference type="InterPro" id="IPR050171">
    <property type="entry name" value="MFS_Transporters"/>
</dbReference>
<evidence type="ECO:0000313" key="10">
    <source>
        <dbReference type="EMBL" id="MBC9812948.1"/>
    </source>
</evidence>
<keyword evidence="3" id="KW-1003">Cell membrane</keyword>
<dbReference type="EMBL" id="JACVEL010000006">
    <property type="protein sequence ID" value="MBC9812948.1"/>
    <property type="molecule type" value="Genomic_DNA"/>
</dbReference>
<feature type="transmembrane region" description="Helical" evidence="9">
    <location>
        <begin position="183"/>
        <end position="202"/>
    </location>
</feature>
<dbReference type="GO" id="GO:0006857">
    <property type="term" value="P:oligopeptide transport"/>
    <property type="evidence" value="ECO:0007669"/>
    <property type="project" value="InterPro"/>
</dbReference>
<reference evidence="10" key="1">
    <citation type="submission" date="2020-09" db="EMBL/GenBank/DDBJ databases">
        <title>Taishania pollutisoli gen. nov., sp. nov., Isolated from Tetrabromobisphenol A-Contaminated Soil.</title>
        <authorList>
            <person name="Chen Q."/>
        </authorList>
    </citation>
    <scope>NUCLEOTIDE SEQUENCE</scope>
    <source>
        <strain evidence="10">CZZ-1</strain>
    </source>
</reference>
<dbReference type="InterPro" id="IPR005279">
    <property type="entry name" value="Dipep/tripep_permease"/>
</dbReference>
<evidence type="ECO:0000313" key="11">
    <source>
        <dbReference type="Proteomes" id="UP000652681"/>
    </source>
</evidence>
<evidence type="ECO:0000256" key="4">
    <source>
        <dbReference type="ARBA" id="ARBA00022692"/>
    </source>
</evidence>
<name>A0A8J6PQU1_9FLAO</name>
<gene>
    <name evidence="10" type="ORF">H9Y05_10750</name>
</gene>
<keyword evidence="5" id="KW-0653">Protein transport</keyword>
<keyword evidence="2 8" id="KW-0813">Transport</keyword>
<dbReference type="Proteomes" id="UP000652681">
    <property type="component" value="Unassembled WGS sequence"/>
</dbReference>
<feature type="transmembrane region" description="Helical" evidence="9">
    <location>
        <begin position="318"/>
        <end position="338"/>
    </location>
</feature>
<feature type="transmembrane region" description="Helical" evidence="9">
    <location>
        <begin position="242"/>
        <end position="261"/>
    </location>
</feature>
<organism evidence="10 11">
    <name type="scientific">Taishania pollutisoli</name>
    <dbReference type="NCBI Taxonomy" id="2766479"/>
    <lineage>
        <taxon>Bacteria</taxon>
        <taxon>Pseudomonadati</taxon>
        <taxon>Bacteroidota</taxon>
        <taxon>Flavobacteriia</taxon>
        <taxon>Flavobacteriales</taxon>
        <taxon>Crocinitomicaceae</taxon>
        <taxon>Taishania</taxon>
    </lineage>
</organism>
<keyword evidence="7 9" id="KW-0472">Membrane</keyword>
<dbReference type="PANTHER" id="PTHR23517:SF15">
    <property type="entry name" value="PROTON-DEPENDENT OLIGOPEPTIDE FAMILY TRANSPORT PROTEIN"/>
    <property type="match status" value="1"/>
</dbReference>
<evidence type="ECO:0000256" key="6">
    <source>
        <dbReference type="ARBA" id="ARBA00022989"/>
    </source>
</evidence>
<sequence>MSSQNNPDFFQSKVLGHPSGLFVLFFTEMWERFSFYGMRVLLVLYLSASIIGTNPGLGWDIKSATALYGTYVMLLYITPVFGGILADKYLGSWKSVIIGAIIMTIGHASMAIESNVTFFIGLACLVIGTGFFKPNMPSILGEMYKDFPEKKDGGYTIFYMGVNAGAFFGMLLCGYFAERFGWHWGFGLAGIFMLLGTIQFWLSKPLFKTIGDLKKQTPEDEEKEVFNHPDEKIRNPFRFKDIVIIILVSIFGLLFAFNDPISKHMPEYDLFKFMDITYGEGNTIRGQYIIVILTLITFLYLIVTRINRYGKVVRDRMFSIIILACALVFFFMCFEQGASSLMIVARDYTNRVMEGNAAFAFNIANSLLTIVPLLFISWVLVRLAKQTFKVISASNITLLICFALIWAAAIVMLRTDWTTNAYKATYKAVEVPDIDKKTNLQRTDKDGNLLFKTEPIGLLDSMQTDYKVLDITSTVGSKQEFKVGQTVFIHPESGGKVALLTAEQKSKLAHDYSEHKENRNLITQATISQELKGQVEIPTTWFSTINALFIIMLASLISKIWDSKFNPPAAMKYGYGLIFVAIGFLVIGLGSMGMSTTAKLSLFWLVAIYFFHTVGELFISPVGLSYISKLVPARMMAFMYGIWYLAIAIAQKLAATLGGQVEEIQKEHSLSYFFFLFTGIALFAALFVILLNPLIKRLMHGVK</sequence>
<proteinExistence type="inferred from homology"/>
<keyword evidence="5" id="KW-0571">Peptide transport</keyword>
<dbReference type="PROSITE" id="PS01023">
    <property type="entry name" value="PTR2_2"/>
    <property type="match status" value="1"/>
</dbReference>
<comment type="caution">
    <text evidence="10">The sequence shown here is derived from an EMBL/GenBank/DDBJ whole genome shotgun (WGS) entry which is preliminary data.</text>
</comment>
<dbReference type="RefSeq" id="WP_216714286.1">
    <property type="nucleotide sequence ID" value="NZ_JACVEL010000006.1"/>
</dbReference>
<keyword evidence="11" id="KW-1185">Reference proteome</keyword>
<feature type="transmembrane region" description="Helical" evidence="9">
    <location>
        <begin position="631"/>
        <end position="650"/>
    </location>
</feature>
<accession>A0A8J6PQU1</accession>